<dbReference type="Proteomes" id="UP000187209">
    <property type="component" value="Unassembled WGS sequence"/>
</dbReference>
<name>A0A1R2C554_9CILI</name>
<keyword evidence="1" id="KW-1133">Transmembrane helix</keyword>
<organism evidence="2 3">
    <name type="scientific">Stentor coeruleus</name>
    <dbReference type="NCBI Taxonomy" id="5963"/>
    <lineage>
        <taxon>Eukaryota</taxon>
        <taxon>Sar</taxon>
        <taxon>Alveolata</taxon>
        <taxon>Ciliophora</taxon>
        <taxon>Postciliodesmatophora</taxon>
        <taxon>Heterotrichea</taxon>
        <taxon>Heterotrichida</taxon>
        <taxon>Stentoridae</taxon>
        <taxon>Stentor</taxon>
    </lineage>
</organism>
<evidence type="ECO:0000256" key="1">
    <source>
        <dbReference type="SAM" id="Phobius"/>
    </source>
</evidence>
<feature type="transmembrane region" description="Helical" evidence="1">
    <location>
        <begin position="154"/>
        <end position="183"/>
    </location>
</feature>
<accession>A0A1R2C554</accession>
<reference evidence="2 3" key="1">
    <citation type="submission" date="2016-11" db="EMBL/GenBank/DDBJ databases">
        <title>The macronuclear genome of Stentor coeruleus: a giant cell with tiny introns.</title>
        <authorList>
            <person name="Slabodnick M."/>
            <person name="Ruby J.G."/>
            <person name="Reiff S.B."/>
            <person name="Swart E.C."/>
            <person name="Gosai S."/>
            <person name="Prabakaran S."/>
            <person name="Witkowska E."/>
            <person name="Larue G.E."/>
            <person name="Fisher S."/>
            <person name="Freeman R.M."/>
            <person name="Gunawardena J."/>
            <person name="Chu W."/>
            <person name="Stover N.A."/>
            <person name="Gregory B.D."/>
            <person name="Nowacki M."/>
            <person name="Derisi J."/>
            <person name="Roy S.W."/>
            <person name="Marshall W.F."/>
            <person name="Sood P."/>
        </authorList>
    </citation>
    <scope>NUCLEOTIDE SEQUENCE [LARGE SCALE GENOMIC DNA]</scope>
    <source>
        <strain evidence="2">WM001</strain>
    </source>
</reference>
<evidence type="ECO:0000313" key="3">
    <source>
        <dbReference type="Proteomes" id="UP000187209"/>
    </source>
</evidence>
<dbReference type="AlphaFoldDB" id="A0A1R2C554"/>
<proteinExistence type="predicted"/>
<dbReference type="EMBL" id="MPUH01000279">
    <property type="protein sequence ID" value="OMJ84111.1"/>
    <property type="molecule type" value="Genomic_DNA"/>
</dbReference>
<evidence type="ECO:0000313" key="2">
    <source>
        <dbReference type="EMBL" id="OMJ84111.1"/>
    </source>
</evidence>
<gene>
    <name evidence="2" type="ORF">SteCoe_14801</name>
</gene>
<protein>
    <submittedName>
        <fullName evidence="2">Uncharacterized protein</fullName>
    </submittedName>
</protein>
<keyword evidence="3" id="KW-1185">Reference proteome</keyword>
<sequence>MEPNIQTPDSEIKFSATTENHIGFVSEKNNDPPLILANVNDNLPNNCCNDTVIKSYQPAPLVLYPPSMNVECNTLKNDVFEEDKAPDYDAKAIICEEDKIPISDEEFKLIKYSRIIRIIIVIKILTSVLYLVIFPPLSPILLLDIWGYICCRRFGFSCLMLYSLYLLVCSFGCVVSAIIFGSWAADIHSSNQKSILFYITGVVAYFAFFNGITSFFIYQYCKKTIPLTKAHISDILKIMQSKRIPFFKFNNP</sequence>
<keyword evidence="1" id="KW-0472">Membrane</keyword>
<keyword evidence="1" id="KW-0812">Transmembrane</keyword>
<feature type="transmembrane region" description="Helical" evidence="1">
    <location>
        <begin position="195"/>
        <end position="218"/>
    </location>
</feature>
<comment type="caution">
    <text evidence="2">The sequence shown here is derived from an EMBL/GenBank/DDBJ whole genome shotgun (WGS) entry which is preliminary data.</text>
</comment>